<evidence type="ECO:0000313" key="2">
    <source>
        <dbReference type="EMBL" id="EQD62579.1"/>
    </source>
</evidence>
<dbReference type="GO" id="GO:0031419">
    <property type="term" value="F:cobalamin binding"/>
    <property type="evidence" value="ECO:0007669"/>
    <property type="project" value="InterPro"/>
</dbReference>
<comment type="caution">
    <text evidence="2">The sequence shown here is derived from an EMBL/GenBank/DDBJ whole genome shotgun (WGS) entry which is preliminary data.</text>
</comment>
<organism evidence="2">
    <name type="scientific">mine drainage metagenome</name>
    <dbReference type="NCBI Taxonomy" id="410659"/>
    <lineage>
        <taxon>unclassified sequences</taxon>
        <taxon>metagenomes</taxon>
        <taxon>ecological metagenomes</taxon>
    </lineage>
</organism>
<sequence length="111" mass="11895">MSRPAALETRTEPVPSKPVRFVTATSLFDGHDAAINLIRRLLLAHGAEVVHLGHNRSVAELVQTGLSEDAQAIAVSSYQGGHMEYFKYLIDELARERASDIAVVVGGGGTI</sequence>
<dbReference type="PROSITE" id="PS51332">
    <property type="entry name" value="B12_BINDING"/>
    <property type="match status" value="1"/>
</dbReference>
<protein>
    <submittedName>
        <fullName evidence="2">Cobalamin (Vitamin B12)-binding domain protein</fullName>
        <ecNumber evidence="2">5.4.99.13</ecNumber>
    </submittedName>
</protein>
<reference evidence="2" key="2">
    <citation type="journal article" date="2014" name="ISME J.">
        <title>Microbial stratification in low pH oxic and suboxic macroscopic growths along an acid mine drainage.</title>
        <authorList>
            <person name="Mendez-Garcia C."/>
            <person name="Mesa V."/>
            <person name="Sprenger R.R."/>
            <person name="Richter M."/>
            <person name="Diez M.S."/>
            <person name="Solano J."/>
            <person name="Bargiela R."/>
            <person name="Golyshina O.V."/>
            <person name="Manteca A."/>
            <person name="Ramos J.L."/>
            <person name="Gallego J.R."/>
            <person name="Llorente I."/>
            <person name="Martins Dos Santos V.A."/>
            <person name="Jensen O.N."/>
            <person name="Pelaez A.I."/>
            <person name="Sanchez J."/>
            <person name="Ferrer M."/>
        </authorList>
    </citation>
    <scope>NUCLEOTIDE SEQUENCE</scope>
</reference>
<dbReference type="EMBL" id="AUZZ01001868">
    <property type="protein sequence ID" value="EQD62579.1"/>
    <property type="molecule type" value="Genomic_DNA"/>
</dbReference>
<dbReference type="AlphaFoldDB" id="T1CAG9"/>
<dbReference type="GO" id="GO:0047727">
    <property type="term" value="F:isobutyryl-CoA mutase activity"/>
    <property type="evidence" value="ECO:0007669"/>
    <property type="project" value="UniProtKB-EC"/>
</dbReference>
<feature type="domain" description="B12-binding" evidence="1">
    <location>
        <begin position="18"/>
        <end position="111"/>
    </location>
</feature>
<dbReference type="GO" id="GO:0046872">
    <property type="term" value="F:metal ion binding"/>
    <property type="evidence" value="ECO:0007669"/>
    <property type="project" value="InterPro"/>
</dbReference>
<dbReference type="Pfam" id="PF02310">
    <property type="entry name" value="B12-binding"/>
    <property type="match status" value="1"/>
</dbReference>
<proteinExistence type="predicted"/>
<keyword evidence="2" id="KW-0413">Isomerase</keyword>
<evidence type="ECO:0000259" key="1">
    <source>
        <dbReference type="PROSITE" id="PS51332"/>
    </source>
</evidence>
<dbReference type="SUPFAM" id="SSF52242">
    <property type="entry name" value="Cobalamin (vitamin B12)-binding domain"/>
    <property type="match status" value="1"/>
</dbReference>
<dbReference type="EC" id="5.4.99.13" evidence="2"/>
<dbReference type="InterPro" id="IPR006158">
    <property type="entry name" value="Cobalamin-bd"/>
</dbReference>
<feature type="non-terminal residue" evidence="2">
    <location>
        <position position="111"/>
    </location>
</feature>
<gene>
    <name evidence="2" type="ORF">B2A_02747</name>
</gene>
<reference evidence="2" key="1">
    <citation type="submission" date="2013-08" db="EMBL/GenBank/DDBJ databases">
        <authorList>
            <person name="Mendez C."/>
            <person name="Richter M."/>
            <person name="Ferrer M."/>
            <person name="Sanchez J."/>
        </authorList>
    </citation>
    <scope>NUCLEOTIDE SEQUENCE</scope>
</reference>
<dbReference type="Gene3D" id="3.40.50.280">
    <property type="entry name" value="Cobalamin-binding domain"/>
    <property type="match status" value="1"/>
</dbReference>
<accession>T1CAG9</accession>
<dbReference type="InterPro" id="IPR036724">
    <property type="entry name" value="Cobalamin-bd_sf"/>
</dbReference>
<name>T1CAG9_9ZZZZ</name>